<gene>
    <name evidence="6" type="ORF">GCM10009836_34770</name>
</gene>
<comment type="caution">
    <text evidence="6">The sequence shown here is derived from an EMBL/GenBank/DDBJ whole genome shotgun (WGS) entry which is preliminary data.</text>
</comment>
<feature type="domain" description="ABC transporter" evidence="5">
    <location>
        <begin position="7"/>
        <end position="252"/>
    </location>
</feature>
<dbReference type="CDD" id="cd03216">
    <property type="entry name" value="ABC_Carb_Monos_I"/>
    <property type="match status" value="1"/>
</dbReference>
<evidence type="ECO:0000256" key="2">
    <source>
        <dbReference type="ARBA" id="ARBA00022737"/>
    </source>
</evidence>
<dbReference type="Proteomes" id="UP001500449">
    <property type="component" value="Unassembled WGS sequence"/>
</dbReference>
<dbReference type="SUPFAM" id="SSF52540">
    <property type="entry name" value="P-loop containing nucleoside triphosphate hydrolases"/>
    <property type="match status" value="2"/>
</dbReference>
<evidence type="ECO:0000313" key="6">
    <source>
        <dbReference type="EMBL" id="GAA1851806.1"/>
    </source>
</evidence>
<dbReference type="Gene3D" id="3.40.50.300">
    <property type="entry name" value="P-loop containing nucleotide triphosphate hydrolases"/>
    <property type="match status" value="2"/>
</dbReference>
<dbReference type="EMBL" id="BAAAQK010000009">
    <property type="protein sequence ID" value="GAA1851806.1"/>
    <property type="molecule type" value="Genomic_DNA"/>
</dbReference>
<dbReference type="InterPro" id="IPR003593">
    <property type="entry name" value="AAA+_ATPase"/>
</dbReference>
<evidence type="ECO:0000256" key="1">
    <source>
        <dbReference type="ARBA" id="ARBA00022448"/>
    </source>
</evidence>
<dbReference type="InterPro" id="IPR027417">
    <property type="entry name" value="P-loop_NTPase"/>
</dbReference>
<dbReference type="PROSITE" id="PS00211">
    <property type="entry name" value="ABC_TRANSPORTER_1"/>
    <property type="match status" value="1"/>
</dbReference>
<dbReference type="SMART" id="SM00382">
    <property type="entry name" value="AAA"/>
    <property type="match status" value="2"/>
</dbReference>
<keyword evidence="3" id="KW-0547">Nucleotide-binding</keyword>
<dbReference type="Pfam" id="PF00005">
    <property type="entry name" value="ABC_tran"/>
    <property type="match status" value="2"/>
</dbReference>
<keyword evidence="2" id="KW-0677">Repeat</keyword>
<feature type="domain" description="ABC transporter" evidence="5">
    <location>
        <begin position="260"/>
        <end position="505"/>
    </location>
</feature>
<dbReference type="InterPro" id="IPR050107">
    <property type="entry name" value="ABC_carbohydrate_import_ATPase"/>
</dbReference>
<dbReference type="GO" id="GO:0005524">
    <property type="term" value="F:ATP binding"/>
    <property type="evidence" value="ECO:0007669"/>
    <property type="project" value="UniProtKB-KW"/>
</dbReference>
<sequence length="505" mass="53357">MSGSRVLAVSGLSKTFPGGRVLHDVALDLRAGEVHALVGHNGSGKSTLIKILSGYHDCDPGGRAWLGDDEVPLQALGRPDESGRAPVAFVHQDTSLILELSAIENFALHRGFGRSSSLAAASDKRIRAETAAVLAELAPSVDPELPVSRSAPVDRTMIAIAIAVESLPPEGGVLVLDEPTASLPHSDVVKLQALIRQLTAKGRAILYVSHRLEEIIELGDRVTVLRNGVRVITDDIAGMGKADLVRHMLGDEAKLAGRRAPSGEIGRSSSPPALEVRQLTGSIASEVSFRLGRGEVLGVCGLPGSGASEVCALLTGNRAGARSGSVKVSGGAWVPATSRRLGESIALVPADRVHKSAIGPMTIRENLTISSLRRFGRLLLRRKAERRFTDRWLNVLGVVGPKGDNSIQTLSGGNQQKVMIGRVLGRDTDVLVVSEPTAGVDVGAKAAIYTLLDEHVSQGLSVIVESSDTDDLVSLCDRVLIFRRGVVAAELSADEISEQRLINEM</sequence>
<dbReference type="PANTHER" id="PTHR43790">
    <property type="entry name" value="CARBOHYDRATE TRANSPORT ATP-BINDING PROTEIN MG119-RELATED"/>
    <property type="match status" value="1"/>
</dbReference>
<evidence type="ECO:0000256" key="4">
    <source>
        <dbReference type="ARBA" id="ARBA00022840"/>
    </source>
</evidence>
<organism evidence="6 7">
    <name type="scientific">Pseudonocardia ailaonensis</name>
    <dbReference type="NCBI Taxonomy" id="367279"/>
    <lineage>
        <taxon>Bacteria</taxon>
        <taxon>Bacillati</taxon>
        <taxon>Actinomycetota</taxon>
        <taxon>Actinomycetes</taxon>
        <taxon>Pseudonocardiales</taxon>
        <taxon>Pseudonocardiaceae</taxon>
        <taxon>Pseudonocardia</taxon>
    </lineage>
</organism>
<keyword evidence="1" id="KW-0813">Transport</keyword>
<protein>
    <submittedName>
        <fullName evidence="6">Sugar ABC transporter ATP-binding protein</fullName>
    </submittedName>
</protein>
<proteinExistence type="predicted"/>
<dbReference type="PROSITE" id="PS50893">
    <property type="entry name" value="ABC_TRANSPORTER_2"/>
    <property type="match status" value="2"/>
</dbReference>
<keyword evidence="4 6" id="KW-0067">ATP-binding</keyword>
<dbReference type="CDD" id="cd03215">
    <property type="entry name" value="ABC_Carb_Monos_II"/>
    <property type="match status" value="1"/>
</dbReference>
<evidence type="ECO:0000256" key="3">
    <source>
        <dbReference type="ARBA" id="ARBA00022741"/>
    </source>
</evidence>
<evidence type="ECO:0000313" key="7">
    <source>
        <dbReference type="Proteomes" id="UP001500449"/>
    </source>
</evidence>
<dbReference type="PANTHER" id="PTHR43790:SF9">
    <property type="entry name" value="GALACTOFURANOSE TRANSPORTER ATP-BINDING PROTEIN YTFR"/>
    <property type="match status" value="1"/>
</dbReference>
<keyword evidence="7" id="KW-1185">Reference proteome</keyword>
<accession>A0ABN2N5E1</accession>
<reference evidence="6 7" key="1">
    <citation type="journal article" date="2019" name="Int. J. Syst. Evol. Microbiol.">
        <title>The Global Catalogue of Microorganisms (GCM) 10K type strain sequencing project: providing services to taxonomists for standard genome sequencing and annotation.</title>
        <authorList>
            <consortium name="The Broad Institute Genomics Platform"/>
            <consortium name="The Broad Institute Genome Sequencing Center for Infectious Disease"/>
            <person name="Wu L."/>
            <person name="Ma J."/>
        </authorList>
    </citation>
    <scope>NUCLEOTIDE SEQUENCE [LARGE SCALE GENOMIC DNA]</scope>
    <source>
        <strain evidence="6 7">JCM 16009</strain>
    </source>
</reference>
<name>A0ABN2N5E1_9PSEU</name>
<dbReference type="RefSeq" id="WP_344417839.1">
    <property type="nucleotide sequence ID" value="NZ_BAAAQK010000009.1"/>
</dbReference>
<dbReference type="InterPro" id="IPR017871">
    <property type="entry name" value="ABC_transporter-like_CS"/>
</dbReference>
<evidence type="ECO:0000259" key="5">
    <source>
        <dbReference type="PROSITE" id="PS50893"/>
    </source>
</evidence>
<dbReference type="InterPro" id="IPR003439">
    <property type="entry name" value="ABC_transporter-like_ATP-bd"/>
</dbReference>